<organism evidence="2 3">
    <name type="scientific">Rhodococcoides kroppenstedtii</name>
    <dbReference type="NCBI Taxonomy" id="293050"/>
    <lineage>
        <taxon>Bacteria</taxon>
        <taxon>Bacillati</taxon>
        <taxon>Actinomycetota</taxon>
        <taxon>Actinomycetes</taxon>
        <taxon>Mycobacteriales</taxon>
        <taxon>Nocardiaceae</taxon>
        <taxon>Rhodococcoides</taxon>
    </lineage>
</organism>
<gene>
    <name evidence="2" type="ORF">SAMN05444374_1092</name>
</gene>
<dbReference type="EMBL" id="FOJN01000009">
    <property type="protein sequence ID" value="SFA54320.1"/>
    <property type="molecule type" value="Genomic_DNA"/>
</dbReference>
<name>A0A1I0TRI7_9NOCA</name>
<keyword evidence="1" id="KW-0472">Membrane</keyword>
<protein>
    <submittedName>
        <fullName evidence="2">Uncharacterized protein</fullName>
    </submittedName>
</protein>
<proteinExistence type="predicted"/>
<sequence>MVMLAWSVLGAVVLLSGWFVTESPGTVFVLFLAFVFATWVAALVFSARARNQEDFLVASTDEVVLRAVASLFGPLWKQVDGPGQLNYKARGMGLGVRSFGVQPTMSIDAEQFPEGVQVSVWTSHWINQGGMVIGVDRIMAHRWRIRRALAALPVSGDASTPV</sequence>
<accession>A0A1I0TRI7</accession>
<dbReference type="OrthoDB" id="4560418at2"/>
<evidence type="ECO:0000256" key="1">
    <source>
        <dbReference type="SAM" id="Phobius"/>
    </source>
</evidence>
<keyword evidence="1" id="KW-1133">Transmembrane helix</keyword>
<dbReference type="RefSeq" id="WP_074922188.1">
    <property type="nucleotide sequence ID" value="NZ_FOJN01000009.1"/>
</dbReference>
<dbReference type="AlphaFoldDB" id="A0A1I0TRI7"/>
<evidence type="ECO:0000313" key="2">
    <source>
        <dbReference type="EMBL" id="SFA54320.1"/>
    </source>
</evidence>
<dbReference type="GeneID" id="85486272"/>
<dbReference type="Proteomes" id="UP000182054">
    <property type="component" value="Unassembled WGS sequence"/>
</dbReference>
<feature type="transmembrane region" description="Helical" evidence="1">
    <location>
        <begin position="29"/>
        <end position="47"/>
    </location>
</feature>
<reference evidence="2 3" key="1">
    <citation type="submission" date="2016-10" db="EMBL/GenBank/DDBJ databases">
        <authorList>
            <person name="de Groot N.N."/>
        </authorList>
    </citation>
    <scope>NUCLEOTIDE SEQUENCE [LARGE SCALE GENOMIC DNA]</scope>
    <source>
        <strain evidence="2 3">DSM 44908</strain>
    </source>
</reference>
<keyword evidence="1" id="KW-0812">Transmembrane</keyword>
<evidence type="ECO:0000313" key="3">
    <source>
        <dbReference type="Proteomes" id="UP000182054"/>
    </source>
</evidence>